<keyword evidence="1" id="KW-0805">Transcription regulation</keyword>
<evidence type="ECO:0000313" key="6">
    <source>
        <dbReference type="EMBL" id="MFC4908245.1"/>
    </source>
</evidence>
<dbReference type="PANTHER" id="PTHR43537:SF24">
    <property type="entry name" value="GLUCONATE OPERON TRANSCRIPTIONAL REPRESSOR"/>
    <property type="match status" value="1"/>
</dbReference>
<dbReference type="InterPro" id="IPR000524">
    <property type="entry name" value="Tscrpt_reg_HTH_GntR"/>
</dbReference>
<keyword evidence="3" id="KW-0804">Transcription</keyword>
<sequence>MSPVGKQVQRGKSARARSPREEPPRKESKAEYCYELLRSRILDGTYVPGYRLVINQLAQETGVSTIPLREALRRLQSDGLVEVVRNVGARVAVFDAEQVEHTLQVLARLEGYATAISAPHMGAAELDRARAVNDRMVEALEEFDPAAFTALNREFHFSIYEHCPDAHLRALLEAEWARLDHMRRSTFTYVPGRARRSVEEHARILDLISAGGDAAEIERVACAHKNATAEALHSAARPGSR</sequence>
<evidence type="ECO:0000313" key="7">
    <source>
        <dbReference type="Proteomes" id="UP001595872"/>
    </source>
</evidence>
<dbReference type="CDD" id="cd07377">
    <property type="entry name" value="WHTH_GntR"/>
    <property type="match status" value="1"/>
</dbReference>
<dbReference type="EMBL" id="JBHSIT010000003">
    <property type="protein sequence ID" value="MFC4908245.1"/>
    <property type="molecule type" value="Genomic_DNA"/>
</dbReference>
<comment type="caution">
    <text evidence="6">The sequence shown here is derived from an EMBL/GenBank/DDBJ whole genome shotgun (WGS) entry which is preliminary data.</text>
</comment>
<dbReference type="Gene3D" id="1.20.120.530">
    <property type="entry name" value="GntR ligand-binding domain-like"/>
    <property type="match status" value="1"/>
</dbReference>
<keyword evidence="7" id="KW-1185">Reference proteome</keyword>
<reference evidence="7" key="1">
    <citation type="journal article" date="2019" name="Int. J. Syst. Evol. Microbiol.">
        <title>The Global Catalogue of Microorganisms (GCM) 10K type strain sequencing project: providing services to taxonomists for standard genome sequencing and annotation.</title>
        <authorList>
            <consortium name="The Broad Institute Genomics Platform"/>
            <consortium name="The Broad Institute Genome Sequencing Center for Infectious Disease"/>
            <person name="Wu L."/>
            <person name="Ma J."/>
        </authorList>
    </citation>
    <scope>NUCLEOTIDE SEQUENCE [LARGE SCALE GENOMIC DNA]</scope>
    <source>
        <strain evidence="7">KLKA75</strain>
    </source>
</reference>
<dbReference type="InterPro" id="IPR036390">
    <property type="entry name" value="WH_DNA-bd_sf"/>
</dbReference>
<dbReference type="SUPFAM" id="SSF46785">
    <property type="entry name" value="Winged helix' DNA-binding domain"/>
    <property type="match status" value="1"/>
</dbReference>
<dbReference type="PANTHER" id="PTHR43537">
    <property type="entry name" value="TRANSCRIPTIONAL REGULATOR, GNTR FAMILY"/>
    <property type="match status" value="1"/>
</dbReference>
<dbReference type="SUPFAM" id="SSF48008">
    <property type="entry name" value="GntR ligand-binding domain-like"/>
    <property type="match status" value="1"/>
</dbReference>
<keyword evidence="2" id="KW-0238">DNA-binding</keyword>
<dbReference type="SMART" id="SM00345">
    <property type="entry name" value="HTH_GNTR"/>
    <property type="match status" value="1"/>
</dbReference>
<evidence type="ECO:0000256" key="1">
    <source>
        <dbReference type="ARBA" id="ARBA00023015"/>
    </source>
</evidence>
<feature type="compositionally biased region" description="Basic and acidic residues" evidence="4">
    <location>
        <begin position="18"/>
        <end position="28"/>
    </location>
</feature>
<dbReference type="InterPro" id="IPR008920">
    <property type="entry name" value="TF_FadR/GntR_C"/>
</dbReference>
<name>A0ABV9TYX9_9ACTN</name>
<evidence type="ECO:0000256" key="3">
    <source>
        <dbReference type="ARBA" id="ARBA00023163"/>
    </source>
</evidence>
<dbReference type="InterPro" id="IPR011711">
    <property type="entry name" value="GntR_C"/>
</dbReference>
<dbReference type="SMART" id="SM00895">
    <property type="entry name" value="FCD"/>
    <property type="match status" value="1"/>
</dbReference>
<evidence type="ECO:0000256" key="2">
    <source>
        <dbReference type="ARBA" id="ARBA00023125"/>
    </source>
</evidence>
<feature type="domain" description="HTH gntR-type" evidence="5">
    <location>
        <begin position="27"/>
        <end position="94"/>
    </location>
</feature>
<accession>A0ABV9TYX9</accession>
<organism evidence="6 7">
    <name type="scientific">Actinomadura gamaensis</name>
    <dbReference type="NCBI Taxonomy" id="1763541"/>
    <lineage>
        <taxon>Bacteria</taxon>
        <taxon>Bacillati</taxon>
        <taxon>Actinomycetota</taxon>
        <taxon>Actinomycetes</taxon>
        <taxon>Streptosporangiales</taxon>
        <taxon>Thermomonosporaceae</taxon>
        <taxon>Actinomadura</taxon>
    </lineage>
</organism>
<dbReference type="Proteomes" id="UP001595872">
    <property type="component" value="Unassembled WGS sequence"/>
</dbReference>
<dbReference type="RefSeq" id="WP_378254676.1">
    <property type="nucleotide sequence ID" value="NZ_JBHSIT010000003.1"/>
</dbReference>
<dbReference type="Pfam" id="PF07729">
    <property type="entry name" value="FCD"/>
    <property type="match status" value="1"/>
</dbReference>
<dbReference type="PROSITE" id="PS50949">
    <property type="entry name" value="HTH_GNTR"/>
    <property type="match status" value="1"/>
</dbReference>
<protein>
    <submittedName>
        <fullName evidence="6">GntR family transcriptional regulator</fullName>
    </submittedName>
</protein>
<evidence type="ECO:0000256" key="4">
    <source>
        <dbReference type="SAM" id="MobiDB-lite"/>
    </source>
</evidence>
<feature type="region of interest" description="Disordered" evidence="4">
    <location>
        <begin position="1"/>
        <end position="28"/>
    </location>
</feature>
<dbReference type="Gene3D" id="1.10.10.10">
    <property type="entry name" value="Winged helix-like DNA-binding domain superfamily/Winged helix DNA-binding domain"/>
    <property type="match status" value="1"/>
</dbReference>
<proteinExistence type="predicted"/>
<gene>
    <name evidence="6" type="ORF">ACFPCY_12995</name>
</gene>
<dbReference type="Pfam" id="PF00392">
    <property type="entry name" value="GntR"/>
    <property type="match status" value="1"/>
</dbReference>
<dbReference type="InterPro" id="IPR036388">
    <property type="entry name" value="WH-like_DNA-bd_sf"/>
</dbReference>
<evidence type="ECO:0000259" key="5">
    <source>
        <dbReference type="PROSITE" id="PS50949"/>
    </source>
</evidence>